<organism evidence="3 4">
    <name type="scientific">Gossypium anomalum</name>
    <dbReference type="NCBI Taxonomy" id="47600"/>
    <lineage>
        <taxon>Eukaryota</taxon>
        <taxon>Viridiplantae</taxon>
        <taxon>Streptophyta</taxon>
        <taxon>Embryophyta</taxon>
        <taxon>Tracheophyta</taxon>
        <taxon>Spermatophyta</taxon>
        <taxon>Magnoliopsida</taxon>
        <taxon>eudicotyledons</taxon>
        <taxon>Gunneridae</taxon>
        <taxon>Pentapetalae</taxon>
        <taxon>rosids</taxon>
        <taxon>malvids</taxon>
        <taxon>Malvales</taxon>
        <taxon>Malvaceae</taxon>
        <taxon>Malvoideae</taxon>
        <taxon>Gossypium</taxon>
    </lineage>
</organism>
<dbReference type="AlphaFoldDB" id="A0A8J5Z6P4"/>
<accession>A0A8J5Z6P4</accession>
<feature type="coiled-coil region" evidence="1">
    <location>
        <begin position="370"/>
        <end position="443"/>
    </location>
</feature>
<evidence type="ECO:0000259" key="2">
    <source>
        <dbReference type="Pfam" id="PF24924"/>
    </source>
</evidence>
<dbReference type="PANTHER" id="PTHR48200">
    <property type="entry name" value="PROTEIN, PUTATIVE-RELATED"/>
    <property type="match status" value="1"/>
</dbReference>
<evidence type="ECO:0000313" key="4">
    <source>
        <dbReference type="Proteomes" id="UP000701853"/>
    </source>
</evidence>
<dbReference type="PANTHER" id="PTHR48200:SF1">
    <property type="entry name" value="AMINOTRANSFERASE-LIKE PLANT MOBILE DOMAIN-CONTAINING PROTEIN"/>
    <property type="match status" value="1"/>
</dbReference>
<gene>
    <name evidence="3" type="ORF">CXB51_023949</name>
</gene>
<sequence length="555" mass="65154">MEESITQITEKNTVVRDWSLKTQREKGDSLVEGCVANLPERTTVNFRQNNLEDLVRVWNQWDSDTRGIFTERYGDIAHLITIRVDEQLIQAMVRFWDPAYQCFTFNQEDMTPTIEEYAALLRIDNVQLGKIYVKEPKPMTFKKKLVRLTDMTDAWAEKQIKKKNETICIPWSSLRESVLSHPDILKRVNLFALAIYGLVIFSKVLGHLEVAVFDFFERLKQGVNLVLTILAKTFRSLKRTPFHMFSKTFALLEAYLKKEWPKEVTEQHWISVFQNLRAEDITWRAPWIRPSVLLYKCGGQDWVPLLGLWGGVGYAPLLVQRQFSLRQFIPATGGLAQFEFAFADYDIWRKQRVSSQQISSTNYTAQNPFLEELPSELEIARQEFEREKAKLSRDLSTLQEENYQLKIEVQVERSRTEKVQREAEIMRNDLRDLHLENKKLRNTIKNSGLGKSTAEWKEEISNIKGGMEFWKGKAKKEEEKAARAVIELRRKNAEYEMVTAEFANSQSEHQELKKRVRDLENMLQSHQQQLDNLLKALEEKNDQYDRDMHVYEGTR</sequence>
<keyword evidence="4" id="KW-1185">Reference proteome</keyword>
<reference evidence="3 4" key="1">
    <citation type="journal article" date="2021" name="bioRxiv">
        <title>The Gossypium anomalum genome as a resource for cotton improvement and evolutionary analysis of hybrid incompatibility.</title>
        <authorList>
            <person name="Grover C.E."/>
            <person name="Yuan D."/>
            <person name="Arick M.A."/>
            <person name="Miller E.R."/>
            <person name="Hu G."/>
            <person name="Peterson D.G."/>
            <person name="Wendel J.F."/>
            <person name="Udall J.A."/>
        </authorList>
    </citation>
    <scope>NUCLEOTIDE SEQUENCE [LARGE SCALE GENOMIC DNA]</scope>
    <source>
        <strain evidence="3">JFW-Udall</strain>
        <tissue evidence="3">Leaf</tissue>
    </source>
</reference>
<evidence type="ECO:0000313" key="3">
    <source>
        <dbReference type="EMBL" id="KAG8482674.1"/>
    </source>
</evidence>
<dbReference type="EMBL" id="JAHUZN010000009">
    <property type="protein sequence ID" value="KAG8482674.1"/>
    <property type="molecule type" value="Genomic_DNA"/>
</dbReference>
<feature type="coiled-coil region" evidence="1">
    <location>
        <begin position="474"/>
        <end position="554"/>
    </location>
</feature>
<evidence type="ECO:0000256" key="1">
    <source>
        <dbReference type="SAM" id="Coils"/>
    </source>
</evidence>
<dbReference type="InterPro" id="IPR056647">
    <property type="entry name" value="DUF7745"/>
</dbReference>
<name>A0A8J5Z6P4_9ROSI</name>
<dbReference type="Pfam" id="PF24924">
    <property type="entry name" value="DUF7745"/>
    <property type="match status" value="1"/>
</dbReference>
<feature type="domain" description="DUF7745" evidence="2">
    <location>
        <begin position="62"/>
        <end position="325"/>
    </location>
</feature>
<proteinExistence type="predicted"/>
<protein>
    <recommendedName>
        <fullName evidence="2">DUF7745 domain-containing protein</fullName>
    </recommendedName>
</protein>
<comment type="caution">
    <text evidence="3">The sequence shown here is derived from an EMBL/GenBank/DDBJ whole genome shotgun (WGS) entry which is preliminary data.</text>
</comment>
<keyword evidence="1" id="KW-0175">Coiled coil</keyword>
<dbReference type="Proteomes" id="UP000701853">
    <property type="component" value="Chromosome 9"/>
</dbReference>